<dbReference type="PANTHER" id="PTHR42894:SF1">
    <property type="entry name" value="N-(5'-PHOSPHORIBOSYL)ANTHRANILATE ISOMERASE"/>
    <property type="match status" value="1"/>
</dbReference>
<evidence type="ECO:0000256" key="5">
    <source>
        <dbReference type="ARBA" id="ARBA00022605"/>
    </source>
</evidence>
<accession>A0ABX0IKI3</accession>
<dbReference type="RefSeq" id="WP_165928827.1">
    <property type="nucleotide sequence ID" value="NZ_VEVQ02000001.1"/>
</dbReference>
<dbReference type="Gene3D" id="3.20.20.70">
    <property type="entry name" value="Aldolase class I"/>
    <property type="match status" value="1"/>
</dbReference>
<evidence type="ECO:0000256" key="6">
    <source>
        <dbReference type="ARBA" id="ARBA00022822"/>
    </source>
</evidence>
<dbReference type="Proteomes" id="UP000817854">
    <property type="component" value="Unassembled WGS sequence"/>
</dbReference>
<dbReference type="CDD" id="cd00405">
    <property type="entry name" value="PRAI"/>
    <property type="match status" value="1"/>
</dbReference>
<evidence type="ECO:0000313" key="11">
    <source>
        <dbReference type="EMBL" id="NHN24337.1"/>
    </source>
</evidence>
<feature type="domain" description="N-(5'phosphoribosyl) anthranilate isomerase (PRAI)" evidence="10">
    <location>
        <begin position="7"/>
        <end position="205"/>
    </location>
</feature>
<comment type="caution">
    <text evidence="11">The sequence shown here is derived from an EMBL/GenBank/DDBJ whole genome shotgun (WGS) entry which is preliminary data.</text>
</comment>
<protein>
    <recommendedName>
        <fullName evidence="4 9">N-(5'-phosphoribosyl)anthranilate isomerase</fullName>
        <shortName evidence="9">PRAI</shortName>
        <ecNumber evidence="3 9">5.3.1.24</ecNumber>
    </recommendedName>
</protein>
<organism evidence="11 12">
    <name type="scientific">Flavobacterium jejuense</name>
    <dbReference type="NCBI Taxonomy" id="1544455"/>
    <lineage>
        <taxon>Bacteria</taxon>
        <taxon>Pseudomonadati</taxon>
        <taxon>Bacteroidota</taxon>
        <taxon>Flavobacteriia</taxon>
        <taxon>Flavobacteriales</taxon>
        <taxon>Flavobacteriaceae</taxon>
        <taxon>Flavobacterium</taxon>
    </lineage>
</organism>
<dbReference type="PANTHER" id="PTHR42894">
    <property type="entry name" value="N-(5'-PHOSPHORIBOSYL)ANTHRANILATE ISOMERASE"/>
    <property type="match status" value="1"/>
</dbReference>
<evidence type="ECO:0000256" key="3">
    <source>
        <dbReference type="ARBA" id="ARBA00012572"/>
    </source>
</evidence>
<keyword evidence="8 9" id="KW-0413">Isomerase</keyword>
<name>A0ABX0IKI3_9FLAO</name>
<evidence type="ECO:0000259" key="10">
    <source>
        <dbReference type="Pfam" id="PF00697"/>
    </source>
</evidence>
<keyword evidence="7 9" id="KW-0057">Aromatic amino acid biosynthesis</keyword>
<keyword evidence="6 9" id="KW-0822">Tryptophan biosynthesis</keyword>
<reference evidence="11 12" key="2">
    <citation type="submission" date="2019-05" db="EMBL/GenBank/DDBJ databases">
        <authorList>
            <person name="Lianzixin W."/>
        </authorList>
    </citation>
    <scope>NUCLEOTIDE SEQUENCE [LARGE SCALE GENOMIC DNA]</scope>
    <source>
        <strain evidence="11 12">EC11</strain>
    </source>
</reference>
<dbReference type="InterPro" id="IPR001240">
    <property type="entry name" value="PRAI_dom"/>
</dbReference>
<proteinExistence type="inferred from homology"/>
<dbReference type="InterPro" id="IPR044643">
    <property type="entry name" value="TrpF_fam"/>
</dbReference>
<evidence type="ECO:0000313" key="12">
    <source>
        <dbReference type="Proteomes" id="UP000817854"/>
    </source>
</evidence>
<evidence type="ECO:0000256" key="7">
    <source>
        <dbReference type="ARBA" id="ARBA00023141"/>
    </source>
</evidence>
<dbReference type="EMBL" id="VEVQ02000001">
    <property type="protein sequence ID" value="NHN24337.1"/>
    <property type="molecule type" value="Genomic_DNA"/>
</dbReference>
<reference evidence="12" key="1">
    <citation type="submission" date="2019-05" db="EMBL/GenBank/DDBJ databases">
        <title>Flavobacterium profundi sp. nov., isolated from a deep-sea seamount.</title>
        <authorList>
            <person name="Zhang D.-C."/>
        </authorList>
    </citation>
    <scope>NUCLEOTIDE SEQUENCE [LARGE SCALE GENOMIC DNA]</scope>
    <source>
        <strain evidence="12">EC11</strain>
    </source>
</reference>
<dbReference type="GO" id="GO:0016853">
    <property type="term" value="F:isomerase activity"/>
    <property type="evidence" value="ECO:0007669"/>
    <property type="project" value="UniProtKB-KW"/>
</dbReference>
<evidence type="ECO:0000256" key="4">
    <source>
        <dbReference type="ARBA" id="ARBA00022272"/>
    </source>
</evidence>
<dbReference type="HAMAP" id="MF_00135">
    <property type="entry name" value="PRAI"/>
    <property type="match status" value="1"/>
</dbReference>
<keyword evidence="12" id="KW-1185">Reference proteome</keyword>
<evidence type="ECO:0000256" key="1">
    <source>
        <dbReference type="ARBA" id="ARBA00001164"/>
    </source>
</evidence>
<dbReference type="InterPro" id="IPR013785">
    <property type="entry name" value="Aldolase_TIM"/>
</dbReference>
<evidence type="ECO:0000256" key="2">
    <source>
        <dbReference type="ARBA" id="ARBA00004664"/>
    </source>
</evidence>
<evidence type="ECO:0000256" key="8">
    <source>
        <dbReference type="ARBA" id="ARBA00023235"/>
    </source>
</evidence>
<dbReference type="EC" id="5.3.1.24" evidence="3 9"/>
<dbReference type="InterPro" id="IPR011060">
    <property type="entry name" value="RibuloseP-bd_barrel"/>
</dbReference>
<sequence length="211" mass="24547">MKKVKLKICGMKYPENVQDITTLEPDYLGFIFWDKSKRYFDLTELPKLNSNIKKVGVFVNPTLEEIQEKVTNFQLDIIQLHGQESPDFCKTVQELKVEVIKAFSISVNFNFDQLIEYENTIDYFLFDTKGKKPGGNGISFDWELLENYSLTKPFFLSGGIGITSIDAIKTFLRKTVAQYCYGVDVNSRFEKKPGYKNYSKLKRFKKSLYEN</sequence>
<reference evidence="11 12" key="3">
    <citation type="submission" date="2020-02" db="EMBL/GenBank/DDBJ databases">
        <title>Flavobacterium profundi sp. nov., isolated from a deep-sea seamount.</title>
        <authorList>
            <person name="Zhang D.-C."/>
        </authorList>
    </citation>
    <scope>NUCLEOTIDE SEQUENCE [LARGE SCALE GENOMIC DNA]</scope>
    <source>
        <strain evidence="11 12">EC11</strain>
    </source>
</reference>
<gene>
    <name evidence="9" type="primary">trpF</name>
    <name evidence="11" type="ORF">FIA58_001505</name>
</gene>
<evidence type="ECO:0000256" key="9">
    <source>
        <dbReference type="HAMAP-Rule" id="MF_00135"/>
    </source>
</evidence>
<keyword evidence="5 9" id="KW-0028">Amino-acid biosynthesis</keyword>
<comment type="catalytic activity">
    <reaction evidence="1 9">
        <text>N-(5-phospho-beta-D-ribosyl)anthranilate = 1-(2-carboxyphenylamino)-1-deoxy-D-ribulose 5-phosphate</text>
        <dbReference type="Rhea" id="RHEA:21540"/>
        <dbReference type="ChEBI" id="CHEBI:18277"/>
        <dbReference type="ChEBI" id="CHEBI:58613"/>
        <dbReference type="EC" id="5.3.1.24"/>
    </reaction>
</comment>
<dbReference type="Pfam" id="PF00697">
    <property type="entry name" value="PRAI"/>
    <property type="match status" value="1"/>
</dbReference>
<comment type="similarity">
    <text evidence="9">Belongs to the TrpF family.</text>
</comment>
<dbReference type="SUPFAM" id="SSF51366">
    <property type="entry name" value="Ribulose-phoshate binding barrel"/>
    <property type="match status" value="1"/>
</dbReference>
<comment type="pathway">
    <text evidence="2 9">Amino-acid biosynthesis; L-tryptophan biosynthesis; L-tryptophan from chorismate: step 3/5.</text>
</comment>